<accession>A0A150ISH3</accession>
<evidence type="ECO:0000313" key="3">
    <source>
        <dbReference type="EMBL" id="KYC50241.1"/>
    </source>
</evidence>
<evidence type="ECO:0000313" key="5">
    <source>
        <dbReference type="Proteomes" id="UP000092401"/>
    </source>
</evidence>
<comment type="caution">
    <text evidence="1">The sequence shown here is derived from an EMBL/GenBank/DDBJ whole genome shotgun (WGS) entry which is preliminary data.</text>
</comment>
<organism evidence="1 5">
    <name type="scientific">Candidatus Methanofastidiosum methylothiophilum</name>
    <dbReference type="NCBI Taxonomy" id="1705564"/>
    <lineage>
        <taxon>Archaea</taxon>
        <taxon>Methanobacteriati</taxon>
        <taxon>Methanobacteriota</taxon>
        <taxon>Stenosarchaea group</taxon>
        <taxon>Candidatus Methanofastidiosia</taxon>
        <taxon>Candidatus Methanofastidiosales</taxon>
        <taxon>Candidatus Methanofastidiosaceae</taxon>
        <taxon>Candidatus Methanofastidiosum</taxon>
    </lineage>
</organism>
<reference evidence="4 5" key="1">
    <citation type="journal article" date="2016" name="ISME J.">
        <title>Chasing the elusive Euryarchaeota class WSA2: genomes reveal a uniquely fastidious methyl-reducing methanogen.</title>
        <authorList>
            <person name="Nobu M.K."/>
            <person name="Narihiro T."/>
            <person name="Kuroda K."/>
            <person name="Mei R."/>
            <person name="Liu W.T."/>
        </authorList>
    </citation>
    <scope>NUCLEOTIDE SEQUENCE [LARGE SCALE GENOMIC DNA]</scope>
    <source>
        <strain evidence="1">B03fssc0709_Meth_Bin005</strain>
        <strain evidence="2">B15fssc0709_Meth_Bin003</strain>
        <strain evidence="3">BMIXfssc0709_Meth_Bin006</strain>
    </source>
</reference>
<dbReference type="Proteomes" id="UP000092401">
    <property type="component" value="Unassembled WGS sequence"/>
</dbReference>
<accession>A0A150IKX3</accession>
<dbReference type="AlphaFoldDB" id="A0A150IKX3"/>
<protein>
    <submittedName>
        <fullName evidence="1">Uncharacterized protein</fullName>
    </submittedName>
</protein>
<dbReference type="EMBL" id="LNGF01000020">
    <property type="protein sequence ID" value="KYC47624.1"/>
    <property type="molecule type" value="Genomic_DNA"/>
</dbReference>
<proteinExistence type="predicted"/>
<dbReference type="Proteomes" id="UP000091929">
    <property type="component" value="Unassembled WGS sequence"/>
</dbReference>
<dbReference type="Proteomes" id="UP000092403">
    <property type="component" value="Unassembled WGS sequence"/>
</dbReference>
<dbReference type="EMBL" id="LNGE01000016">
    <property type="protein sequence ID" value="KYC45552.1"/>
    <property type="molecule type" value="Genomic_DNA"/>
</dbReference>
<sequence length="255" mass="29564">MKPFPESYIRKMADEPTIRIIDLWKKLSEEIFDYSIEIMIGDRKDNPELRHIAGELNSAYPGIIDGKVVLPIWLENPKSFDPLLISHEIGHWILMIKGFKGLVNKYNRQMGIDVNMNSLAQHPPLYKLQREIGHDPQKMIDIRAKSNLNNITKGPEIMVGDRWAELALLFADDILNCSEEIKNDLIELLKEDFPVTFSFLEKILNLTSRYDLNDPKSNLLFLKNLVNTIYLGEGWKVIDEVIELKEMIRECNNTI</sequence>
<evidence type="ECO:0000313" key="4">
    <source>
        <dbReference type="Proteomes" id="UP000091929"/>
    </source>
</evidence>
<name>A0A150IKX3_9EURY</name>
<accession>A0A150IZ21</accession>
<evidence type="ECO:0000313" key="2">
    <source>
        <dbReference type="EMBL" id="KYC47624.1"/>
    </source>
</evidence>
<dbReference type="EMBL" id="LNJC01000017">
    <property type="protein sequence ID" value="KYC50241.1"/>
    <property type="molecule type" value="Genomic_DNA"/>
</dbReference>
<gene>
    <name evidence="1" type="ORF">APG10_00777</name>
    <name evidence="2" type="ORF">APG11_01030</name>
    <name evidence="3" type="ORF">APG12_00963</name>
</gene>
<evidence type="ECO:0000313" key="1">
    <source>
        <dbReference type="EMBL" id="KYC45552.1"/>
    </source>
</evidence>